<protein>
    <submittedName>
        <fullName evidence="1">Uncharacterized protein</fullName>
    </submittedName>
</protein>
<keyword evidence="2" id="KW-1185">Reference proteome</keyword>
<proteinExistence type="predicted"/>
<dbReference type="Gramene" id="ERN19934">
    <property type="protein sequence ID" value="ERN19934"/>
    <property type="gene ID" value="AMTR_s00071p00107650"/>
</dbReference>
<gene>
    <name evidence="1" type="ORF">AMTR_s00071p00107650</name>
</gene>
<sequence>MLYKAVRDWYHLTTKINFVRDFVRDLETVRAAHSRTPFSGALQDGARMTSSDLLRNKAVRRYQPRIAF</sequence>
<evidence type="ECO:0000313" key="1">
    <source>
        <dbReference type="EMBL" id="ERN19934.1"/>
    </source>
</evidence>
<name>U5DBM8_AMBTC</name>
<dbReference type="AlphaFoldDB" id="U5DBM8"/>
<reference evidence="2" key="1">
    <citation type="journal article" date="2013" name="Science">
        <title>The Amborella genome and the evolution of flowering plants.</title>
        <authorList>
            <consortium name="Amborella Genome Project"/>
        </authorList>
    </citation>
    <scope>NUCLEOTIDE SEQUENCE [LARGE SCALE GENOMIC DNA]</scope>
</reference>
<dbReference type="EMBL" id="KI392062">
    <property type="protein sequence ID" value="ERN19934.1"/>
    <property type="molecule type" value="Genomic_DNA"/>
</dbReference>
<evidence type="ECO:0000313" key="2">
    <source>
        <dbReference type="Proteomes" id="UP000017836"/>
    </source>
</evidence>
<dbReference type="HOGENOM" id="CLU_2797347_0_0_1"/>
<dbReference type="Proteomes" id="UP000017836">
    <property type="component" value="Unassembled WGS sequence"/>
</dbReference>
<accession>U5DBM8</accession>
<organism evidence="1 2">
    <name type="scientific">Amborella trichopoda</name>
    <dbReference type="NCBI Taxonomy" id="13333"/>
    <lineage>
        <taxon>Eukaryota</taxon>
        <taxon>Viridiplantae</taxon>
        <taxon>Streptophyta</taxon>
        <taxon>Embryophyta</taxon>
        <taxon>Tracheophyta</taxon>
        <taxon>Spermatophyta</taxon>
        <taxon>Magnoliopsida</taxon>
        <taxon>Amborellales</taxon>
        <taxon>Amborellaceae</taxon>
        <taxon>Amborella</taxon>
    </lineage>
</organism>